<name>A0A364K6X5_9BACL</name>
<dbReference type="PANTHER" id="PTHR21445:SF0">
    <property type="entry name" value="APURINIC-APYRIMIDINIC ENDONUCLEASE"/>
    <property type="match status" value="1"/>
</dbReference>
<dbReference type="GO" id="GO:0008833">
    <property type="term" value="F:deoxyribonuclease IV (phage-T4-induced) activity"/>
    <property type="evidence" value="ECO:0007669"/>
    <property type="project" value="UniProtKB-UniRule"/>
</dbReference>
<feature type="domain" description="Xylose isomerase-like TIM barrel" evidence="9">
    <location>
        <begin position="18"/>
        <end position="272"/>
    </location>
</feature>
<evidence type="ECO:0000256" key="6">
    <source>
        <dbReference type="ARBA" id="ARBA00022833"/>
    </source>
</evidence>
<evidence type="ECO:0000256" key="1">
    <source>
        <dbReference type="ARBA" id="ARBA00005340"/>
    </source>
</evidence>
<dbReference type="InterPro" id="IPR013022">
    <property type="entry name" value="Xyl_isomerase-like_TIM-brl"/>
</dbReference>
<evidence type="ECO:0000256" key="7">
    <source>
        <dbReference type="ARBA" id="ARBA00023204"/>
    </source>
</evidence>
<dbReference type="InterPro" id="IPR036237">
    <property type="entry name" value="Xyl_isomerase-like_sf"/>
</dbReference>
<evidence type="ECO:0000256" key="4">
    <source>
        <dbReference type="ARBA" id="ARBA00022763"/>
    </source>
</evidence>
<dbReference type="GO" id="GO:0008270">
    <property type="term" value="F:zinc ion binding"/>
    <property type="evidence" value="ECO:0007669"/>
    <property type="project" value="UniProtKB-UniRule"/>
</dbReference>
<comment type="caution">
    <text evidence="10">The sequence shown here is derived from an EMBL/GenBank/DDBJ whole genome shotgun (WGS) entry which is preliminary data.</text>
</comment>
<dbReference type="EC" id="3.1.21.2" evidence="8"/>
<dbReference type="NCBIfam" id="TIGR00587">
    <property type="entry name" value="nfo"/>
    <property type="match status" value="1"/>
</dbReference>
<dbReference type="GO" id="GO:0006284">
    <property type="term" value="P:base-excision repair"/>
    <property type="evidence" value="ECO:0007669"/>
    <property type="project" value="TreeGrafter"/>
</dbReference>
<keyword evidence="3 8" id="KW-0479">Metal-binding</keyword>
<dbReference type="Proteomes" id="UP000251213">
    <property type="component" value="Unassembled WGS sequence"/>
</dbReference>
<accession>A0A364K6X5</accession>
<keyword evidence="6 8" id="KW-0862">Zinc</keyword>
<comment type="similarity">
    <text evidence="1 8">Belongs to the AP endonuclease 2 family.</text>
</comment>
<keyword evidence="11" id="KW-1185">Reference proteome</keyword>
<evidence type="ECO:0000256" key="5">
    <source>
        <dbReference type="ARBA" id="ARBA00022801"/>
    </source>
</evidence>
<feature type="binding site" evidence="8">
    <location>
        <position position="141"/>
    </location>
    <ligand>
        <name>Zn(2+)</name>
        <dbReference type="ChEBI" id="CHEBI:29105"/>
        <label>2</label>
    </ligand>
</feature>
<dbReference type="EMBL" id="QJKK01000003">
    <property type="protein sequence ID" value="RAL26056.1"/>
    <property type="molecule type" value="Genomic_DNA"/>
</dbReference>
<dbReference type="FunFam" id="3.20.20.150:FF:000001">
    <property type="entry name" value="Probable endonuclease 4"/>
    <property type="match status" value="1"/>
</dbReference>
<gene>
    <name evidence="8" type="primary">nfo</name>
    <name evidence="10" type="ORF">DL897_07930</name>
</gene>
<dbReference type="AlphaFoldDB" id="A0A364K6X5"/>
<dbReference type="PROSITE" id="PS51432">
    <property type="entry name" value="AP_NUCLEASE_F2_4"/>
    <property type="match status" value="1"/>
</dbReference>
<dbReference type="InterPro" id="IPR001719">
    <property type="entry name" value="AP_endonuc_2"/>
</dbReference>
<keyword evidence="4 8" id="KW-0227">DNA damage</keyword>
<dbReference type="GO" id="GO:0003677">
    <property type="term" value="F:DNA binding"/>
    <property type="evidence" value="ECO:0007669"/>
    <property type="project" value="InterPro"/>
</dbReference>
<comment type="cofactor">
    <cofactor evidence="8">
        <name>Zn(2+)</name>
        <dbReference type="ChEBI" id="CHEBI:29105"/>
    </cofactor>
    <text evidence="8">Binds 3 Zn(2+) ions.</text>
</comment>
<dbReference type="CDD" id="cd00019">
    <property type="entry name" value="AP2Ec"/>
    <property type="match status" value="1"/>
</dbReference>
<keyword evidence="7 8" id="KW-0234">DNA repair</keyword>
<dbReference type="GO" id="GO:0008081">
    <property type="term" value="F:phosphoric diester hydrolase activity"/>
    <property type="evidence" value="ECO:0007669"/>
    <property type="project" value="TreeGrafter"/>
</dbReference>
<feature type="binding site" evidence="8">
    <location>
        <position position="225"/>
    </location>
    <ligand>
        <name>Zn(2+)</name>
        <dbReference type="ChEBI" id="CHEBI:29105"/>
        <label>3</label>
    </ligand>
</feature>
<feature type="binding site" evidence="8">
    <location>
        <position position="223"/>
    </location>
    <ligand>
        <name>Zn(2+)</name>
        <dbReference type="ChEBI" id="CHEBI:29105"/>
        <label>3</label>
    </ligand>
</feature>
<dbReference type="PROSITE" id="PS00731">
    <property type="entry name" value="AP_NUCLEASE_F2_3"/>
    <property type="match status" value="1"/>
</dbReference>
<evidence type="ECO:0000313" key="11">
    <source>
        <dbReference type="Proteomes" id="UP000251213"/>
    </source>
</evidence>
<evidence type="ECO:0000313" key="10">
    <source>
        <dbReference type="EMBL" id="RAL26056.1"/>
    </source>
</evidence>
<protein>
    <recommendedName>
        <fullName evidence="8">Probable endonuclease 4</fullName>
        <ecNumber evidence="8">3.1.21.2</ecNumber>
    </recommendedName>
    <alternativeName>
        <fullName evidence="8">Endodeoxyribonuclease IV</fullName>
    </alternativeName>
    <alternativeName>
        <fullName evidence="8">Endonuclease IV</fullName>
    </alternativeName>
</protein>
<reference evidence="10 11" key="2">
    <citation type="submission" date="2018-06" db="EMBL/GenBank/DDBJ databases">
        <authorList>
            <person name="Zhirakovskaya E."/>
        </authorList>
    </citation>
    <scope>NUCLEOTIDE SEQUENCE [LARGE SCALE GENOMIC DNA]</scope>
    <source>
        <strain evidence="10 11">FBKL4.011</strain>
    </source>
</reference>
<feature type="binding site" evidence="8">
    <location>
        <position position="210"/>
    </location>
    <ligand>
        <name>Zn(2+)</name>
        <dbReference type="ChEBI" id="CHEBI:29105"/>
        <label>2</label>
    </ligand>
</feature>
<dbReference type="HAMAP" id="MF_00152">
    <property type="entry name" value="Nfo"/>
    <property type="match status" value="1"/>
</dbReference>
<evidence type="ECO:0000259" key="9">
    <source>
        <dbReference type="Pfam" id="PF01261"/>
    </source>
</evidence>
<feature type="binding site" evidence="8">
    <location>
        <position position="255"/>
    </location>
    <ligand>
        <name>Zn(2+)</name>
        <dbReference type="ChEBI" id="CHEBI:29105"/>
        <label>2</label>
    </ligand>
</feature>
<feature type="binding site" evidence="8">
    <location>
        <position position="65"/>
    </location>
    <ligand>
        <name>Zn(2+)</name>
        <dbReference type="ChEBI" id="CHEBI:29105"/>
        <label>1</label>
    </ligand>
</feature>
<evidence type="ECO:0000256" key="2">
    <source>
        <dbReference type="ARBA" id="ARBA00022722"/>
    </source>
</evidence>
<organism evidence="10 11">
    <name type="scientific">Thermoflavimicrobium daqui</name>
    <dbReference type="NCBI Taxonomy" id="2137476"/>
    <lineage>
        <taxon>Bacteria</taxon>
        <taxon>Bacillati</taxon>
        <taxon>Bacillota</taxon>
        <taxon>Bacilli</taxon>
        <taxon>Bacillales</taxon>
        <taxon>Thermoactinomycetaceae</taxon>
        <taxon>Thermoflavimicrobium</taxon>
    </lineage>
</organism>
<proteinExistence type="inferred from homology"/>
<dbReference type="Pfam" id="PF01261">
    <property type="entry name" value="AP_endonuc_2"/>
    <property type="match status" value="1"/>
</dbReference>
<feature type="binding site" evidence="8">
    <location>
        <position position="141"/>
    </location>
    <ligand>
        <name>Zn(2+)</name>
        <dbReference type="ChEBI" id="CHEBI:29105"/>
        <label>1</label>
    </ligand>
</feature>
<dbReference type="Gene3D" id="3.20.20.150">
    <property type="entry name" value="Divalent-metal-dependent TIM barrel enzymes"/>
    <property type="match status" value="1"/>
</dbReference>
<dbReference type="PANTHER" id="PTHR21445">
    <property type="entry name" value="ENDONUCLEASE IV ENDODEOXYRIBONUCLEASE IV"/>
    <property type="match status" value="1"/>
</dbReference>
<reference evidence="10 11" key="1">
    <citation type="submission" date="2018-06" db="EMBL/GenBank/DDBJ databases">
        <title>Thermoflavimicrobium daqus sp. nov., a thermophilic microbe isolated from Moutai-flavour Daqu.</title>
        <authorList>
            <person name="Wang X."/>
            <person name="Zhou H."/>
        </authorList>
    </citation>
    <scope>NUCLEOTIDE SEQUENCE [LARGE SCALE GENOMIC DNA]</scope>
    <source>
        <strain evidence="10 11">FBKL4.011</strain>
    </source>
</reference>
<dbReference type="GO" id="GO:0003906">
    <property type="term" value="F:DNA-(apurinic or apyrimidinic site) endonuclease activity"/>
    <property type="evidence" value="ECO:0007669"/>
    <property type="project" value="TreeGrafter"/>
</dbReference>
<dbReference type="SUPFAM" id="SSF51658">
    <property type="entry name" value="Xylose isomerase-like"/>
    <property type="match status" value="1"/>
</dbReference>
<comment type="catalytic activity">
    <reaction evidence="8">
        <text>Endonucleolytic cleavage to 5'-phosphooligonucleotide end-products.</text>
        <dbReference type="EC" id="3.1.21.2"/>
    </reaction>
</comment>
<keyword evidence="8 10" id="KW-0255">Endonuclease</keyword>
<dbReference type="PROSITE" id="PS00730">
    <property type="entry name" value="AP_NUCLEASE_F2_2"/>
    <property type="match status" value="1"/>
</dbReference>
<keyword evidence="2 8" id="KW-0540">Nuclease</keyword>
<feature type="binding site" evidence="8">
    <location>
        <position position="175"/>
    </location>
    <ligand>
        <name>Zn(2+)</name>
        <dbReference type="ChEBI" id="CHEBI:29105"/>
        <label>2</label>
    </ligand>
</feature>
<dbReference type="SMART" id="SM00518">
    <property type="entry name" value="AP2Ec"/>
    <property type="match status" value="1"/>
</dbReference>
<evidence type="ECO:0000256" key="3">
    <source>
        <dbReference type="ARBA" id="ARBA00022723"/>
    </source>
</evidence>
<sequence>MKIGCHISVAKGLYPAAKRAHELNAAAFQVFTKNPRGLRPKKLNLKDAEKGRNYIKEHDMTLVAHTPYITNLSTPKADLQEVTIRSIKEDLHIAEAYGAVGAVVHCGKHVGEGVEFGKKRMVETLNFILEEYQGTPKLLLENTAGQGSELGLTIEELVEIREATDYPEKIGFCFDTCHGFAAGMWSYDTFAECVDTMKKTGYLNHLVAIHFNDSKVPFNSRKDRHEKIGKGEIGAEALSLFLKSDVFEGLPIILETPVEDESEYADEIAYLHQLRPEKS</sequence>
<dbReference type="InterPro" id="IPR018246">
    <property type="entry name" value="AP_endonuc_F2_Zn_BS"/>
</dbReference>
<dbReference type="OrthoDB" id="9805666at2"/>
<feature type="binding site" evidence="8">
    <location>
        <position position="105"/>
    </location>
    <ligand>
        <name>Zn(2+)</name>
        <dbReference type="ChEBI" id="CHEBI:29105"/>
        <label>1</label>
    </ligand>
</feature>
<comment type="function">
    <text evidence="8">Endonuclease IV plays a role in DNA repair. It cleaves phosphodiester bonds at apurinic or apyrimidinic (AP) sites, generating a 3'-hydroxyl group and a 5'-terminal sugar phosphate.</text>
</comment>
<keyword evidence="5 8" id="KW-0378">Hydrolase</keyword>
<evidence type="ECO:0000256" key="8">
    <source>
        <dbReference type="HAMAP-Rule" id="MF_00152"/>
    </source>
</evidence>
<feature type="binding site" evidence="8">
    <location>
        <position position="178"/>
    </location>
    <ligand>
        <name>Zn(2+)</name>
        <dbReference type="ChEBI" id="CHEBI:29105"/>
        <label>3</label>
    </ligand>
</feature>